<evidence type="ECO:0000313" key="2">
    <source>
        <dbReference type="Proteomes" id="UP000053283"/>
    </source>
</evidence>
<proteinExistence type="predicted"/>
<evidence type="ECO:0000313" key="1">
    <source>
        <dbReference type="EMBL" id="KFQ94216.1"/>
    </source>
</evidence>
<protein>
    <recommendedName>
        <fullName evidence="3">Nidogen G2 beta-barrel domain-containing protein</fullName>
    </recommendedName>
</protein>
<sequence length="55" mass="6555">NGFKLKEGRFRLDIRKKFFTMRVLRHWNRLPREAVDVPSLEIFKARLNGALSNLV</sequence>
<dbReference type="EMBL" id="KL410118">
    <property type="protein sequence ID" value="KFQ94216.1"/>
    <property type="molecule type" value="Genomic_DNA"/>
</dbReference>
<dbReference type="AlphaFoldDB" id="A0A091UU19"/>
<name>A0A091UU19_NIPNI</name>
<gene>
    <name evidence="1" type="ORF">Y956_04551</name>
</gene>
<reference evidence="1 2" key="1">
    <citation type="submission" date="2014-04" db="EMBL/GenBank/DDBJ databases">
        <title>Genome evolution of avian class.</title>
        <authorList>
            <person name="Zhang G."/>
            <person name="Li C."/>
        </authorList>
    </citation>
    <scope>NUCLEOTIDE SEQUENCE [LARGE SCALE GENOMIC DNA]</scope>
    <source>
        <strain evidence="1">BGI_Y956</strain>
    </source>
</reference>
<evidence type="ECO:0008006" key="3">
    <source>
        <dbReference type="Google" id="ProtNLM"/>
    </source>
</evidence>
<accession>A0A091UU19</accession>
<feature type="non-terminal residue" evidence="1">
    <location>
        <position position="1"/>
    </location>
</feature>
<dbReference type="Proteomes" id="UP000053283">
    <property type="component" value="Unassembled WGS sequence"/>
</dbReference>
<feature type="non-terminal residue" evidence="1">
    <location>
        <position position="55"/>
    </location>
</feature>
<keyword evidence="2" id="KW-1185">Reference proteome</keyword>
<organism evidence="1 2">
    <name type="scientific">Nipponia nippon</name>
    <name type="common">Crested ibis</name>
    <name type="synonym">Ibis nippon</name>
    <dbReference type="NCBI Taxonomy" id="128390"/>
    <lineage>
        <taxon>Eukaryota</taxon>
        <taxon>Metazoa</taxon>
        <taxon>Chordata</taxon>
        <taxon>Craniata</taxon>
        <taxon>Vertebrata</taxon>
        <taxon>Euteleostomi</taxon>
        <taxon>Archelosauria</taxon>
        <taxon>Archosauria</taxon>
        <taxon>Dinosauria</taxon>
        <taxon>Saurischia</taxon>
        <taxon>Theropoda</taxon>
        <taxon>Coelurosauria</taxon>
        <taxon>Aves</taxon>
        <taxon>Neognathae</taxon>
        <taxon>Neoaves</taxon>
        <taxon>Aequornithes</taxon>
        <taxon>Pelecaniformes</taxon>
        <taxon>Threskiornithidae</taxon>
        <taxon>Nipponia</taxon>
    </lineage>
</organism>